<name>M2TJ63_COCH5</name>
<keyword evidence="3" id="KW-1185">Reference proteome</keyword>
<feature type="compositionally biased region" description="Low complexity" evidence="1">
    <location>
        <begin position="48"/>
        <end position="75"/>
    </location>
</feature>
<dbReference type="GO" id="GO:0008270">
    <property type="term" value="F:zinc ion binding"/>
    <property type="evidence" value="ECO:0007669"/>
    <property type="project" value="InterPro"/>
</dbReference>
<feature type="region of interest" description="Disordered" evidence="1">
    <location>
        <begin position="133"/>
        <end position="186"/>
    </location>
</feature>
<feature type="compositionally biased region" description="Low complexity" evidence="1">
    <location>
        <begin position="133"/>
        <end position="163"/>
    </location>
</feature>
<dbReference type="GO" id="GO:0003676">
    <property type="term" value="F:nucleic acid binding"/>
    <property type="evidence" value="ECO:0007669"/>
    <property type="project" value="InterPro"/>
</dbReference>
<feature type="non-terminal residue" evidence="2">
    <location>
        <position position="1"/>
    </location>
</feature>
<feature type="region of interest" description="Disordered" evidence="1">
    <location>
        <begin position="38"/>
        <end position="109"/>
    </location>
</feature>
<dbReference type="SUPFAM" id="SSF57756">
    <property type="entry name" value="Retrovirus zinc finger-like domains"/>
    <property type="match status" value="1"/>
</dbReference>
<dbReference type="InterPro" id="IPR036875">
    <property type="entry name" value="Znf_CCHC_sf"/>
</dbReference>
<reference evidence="3" key="2">
    <citation type="journal article" date="2013" name="PLoS Genet.">
        <title>Comparative genome structure, secondary metabolite, and effector coding capacity across Cochliobolus pathogens.</title>
        <authorList>
            <person name="Condon B.J."/>
            <person name="Leng Y."/>
            <person name="Wu D."/>
            <person name="Bushley K.E."/>
            <person name="Ohm R.A."/>
            <person name="Otillar R."/>
            <person name="Martin J."/>
            <person name="Schackwitz W."/>
            <person name="Grimwood J."/>
            <person name="MohdZainudin N."/>
            <person name="Xue C."/>
            <person name="Wang R."/>
            <person name="Manning V.A."/>
            <person name="Dhillon B."/>
            <person name="Tu Z.J."/>
            <person name="Steffenson B.J."/>
            <person name="Salamov A."/>
            <person name="Sun H."/>
            <person name="Lowry S."/>
            <person name="LaButti K."/>
            <person name="Han J."/>
            <person name="Copeland A."/>
            <person name="Lindquist E."/>
            <person name="Barry K."/>
            <person name="Schmutz J."/>
            <person name="Baker S.E."/>
            <person name="Ciuffetti L.M."/>
            <person name="Grigoriev I.V."/>
            <person name="Zhong S."/>
            <person name="Turgeon B.G."/>
        </authorList>
    </citation>
    <scope>NUCLEOTIDE SEQUENCE [LARGE SCALE GENOMIC DNA]</scope>
    <source>
        <strain evidence="3">C5 / ATCC 48332 / race O</strain>
    </source>
</reference>
<dbReference type="EMBL" id="KB445584">
    <property type="protein sequence ID" value="EMD86544.1"/>
    <property type="molecule type" value="Genomic_DNA"/>
</dbReference>
<evidence type="ECO:0000256" key="1">
    <source>
        <dbReference type="SAM" id="MobiDB-lite"/>
    </source>
</evidence>
<feature type="compositionally biased region" description="Low complexity" evidence="1">
    <location>
        <begin position="87"/>
        <end position="107"/>
    </location>
</feature>
<reference evidence="2 3" key="1">
    <citation type="journal article" date="2012" name="PLoS Pathog.">
        <title>Diverse lifestyles and strategies of plant pathogenesis encoded in the genomes of eighteen Dothideomycetes fungi.</title>
        <authorList>
            <person name="Ohm R.A."/>
            <person name="Feau N."/>
            <person name="Henrissat B."/>
            <person name="Schoch C.L."/>
            <person name="Horwitz B.A."/>
            <person name="Barry K.W."/>
            <person name="Condon B.J."/>
            <person name="Copeland A.C."/>
            <person name="Dhillon B."/>
            <person name="Glaser F."/>
            <person name="Hesse C.N."/>
            <person name="Kosti I."/>
            <person name="LaButti K."/>
            <person name="Lindquist E.A."/>
            <person name="Lucas S."/>
            <person name="Salamov A.A."/>
            <person name="Bradshaw R.E."/>
            <person name="Ciuffetti L."/>
            <person name="Hamelin R.C."/>
            <person name="Kema G.H.J."/>
            <person name="Lawrence C."/>
            <person name="Scott J.A."/>
            <person name="Spatafora J.W."/>
            <person name="Turgeon B.G."/>
            <person name="de Wit P.J.G.M."/>
            <person name="Zhong S."/>
            <person name="Goodwin S.B."/>
            <person name="Grigoriev I.V."/>
        </authorList>
    </citation>
    <scope>NUCLEOTIDE SEQUENCE [LARGE SCALE GENOMIC DNA]</scope>
    <source>
        <strain evidence="3">C5 / ATCC 48332 / race O</strain>
    </source>
</reference>
<evidence type="ECO:0000313" key="2">
    <source>
        <dbReference type="EMBL" id="EMD86544.1"/>
    </source>
</evidence>
<gene>
    <name evidence="2" type="ORF">COCHEDRAFT_1115023</name>
</gene>
<organism evidence="2 3">
    <name type="scientific">Cochliobolus heterostrophus (strain C5 / ATCC 48332 / race O)</name>
    <name type="common">Southern corn leaf blight fungus</name>
    <name type="synonym">Bipolaris maydis</name>
    <dbReference type="NCBI Taxonomy" id="701091"/>
    <lineage>
        <taxon>Eukaryota</taxon>
        <taxon>Fungi</taxon>
        <taxon>Dikarya</taxon>
        <taxon>Ascomycota</taxon>
        <taxon>Pezizomycotina</taxon>
        <taxon>Dothideomycetes</taxon>
        <taxon>Pleosporomycetidae</taxon>
        <taxon>Pleosporales</taxon>
        <taxon>Pleosporineae</taxon>
        <taxon>Pleosporaceae</taxon>
        <taxon>Bipolaris</taxon>
    </lineage>
</organism>
<dbReference type="Proteomes" id="UP000016936">
    <property type="component" value="Unassembled WGS sequence"/>
</dbReference>
<dbReference type="AlphaFoldDB" id="M2TJ63"/>
<evidence type="ECO:0008006" key="4">
    <source>
        <dbReference type="Google" id="ProtNLM"/>
    </source>
</evidence>
<dbReference type="HOGENOM" id="CLU_1559028_0_0_1"/>
<accession>M2TJ63</accession>
<sequence>ISRVTTLHRGLRQSLRQKLEESNDSLFSLTYDQYVETMQSAERRSKRFQPSQSSQSSQSSQPSHQSSQSNRNRFSQRMDIDPIRVNSFRPVFTPSRSRSSSTSSSSSADRREYRLLNDLCLCCGSATHWIESCPESRSARPASPTRPASSARLARPASPAQPRTKTTARSPAMDALFRSKKGGAIS</sequence>
<dbReference type="OrthoDB" id="4501855at2759"/>
<evidence type="ECO:0000313" key="3">
    <source>
        <dbReference type="Proteomes" id="UP000016936"/>
    </source>
</evidence>
<proteinExistence type="predicted"/>
<protein>
    <recommendedName>
        <fullName evidence="4">CCHC-type domain-containing protein</fullName>
    </recommendedName>
</protein>